<reference evidence="1" key="1">
    <citation type="submission" date="2021-06" db="EMBL/GenBank/DDBJ databases">
        <authorList>
            <person name="Kallberg Y."/>
            <person name="Tangrot J."/>
            <person name="Rosling A."/>
        </authorList>
    </citation>
    <scope>NUCLEOTIDE SEQUENCE</scope>
    <source>
        <strain evidence="1">FL966</strain>
    </source>
</reference>
<sequence length="100" mass="11779">PYQKEIYVNEHKQDNVIAYQKKFLKEMKGLKHQMARDKAIYIFEVKFSNAMAMFAFDNSTNHKAYAKDVLITTKMNLKPSRNQLIMQLTTFVKADEQLNT</sequence>
<accession>A0A9N9B3J0</accession>
<dbReference type="AlphaFoldDB" id="A0A9N9B3J0"/>
<evidence type="ECO:0000313" key="1">
    <source>
        <dbReference type="EMBL" id="CAG8549478.1"/>
    </source>
</evidence>
<dbReference type="PANTHER" id="PTHR35871">
    <property type="entry name" value="EXPRESSED PROTEIN"/>
    <property type="match status" value="1"/>
</dbReference>
<feature type="non-terminal residue" evidence="1">
    <location>
        <position position="100"/>
    </location>
</feature>
<dbReference type="OrthoDB" id="10521795at2759"/>
<dbReference type="EMBL" id="CAJVQA010002504">
    <property type="protein sequence ID" value="CAG8549478.1"/>
    <property type="molecule type" value="Genomic_DNA"/>
</dbReference>
<organism evidence="1 2">
    <name type="scientific">Cetraspora pellucida</name>
    <dbReference type="NCBI Taxonomy" id="1433469"/>
    <lineage>
        <taxon>Eukaryota</taxon>
        <taxon>Fungi</taxon>
        <taxon>Fungi incertae sedis</taxon>
        <taxon>Mucoromycota</taxon>
        <taxon>Glomeromycotina</taxon>
        <taxon>Glomeromycetes</taxon>
        <taxon>Diversisporales</taxon>
        <taxon>Gigasporaceae</taxon>
        <taxon>Cetraspora</taxon>
    </lineage>
</organism>
<protein>
    <submittedName>
        <fullName evidence="1">20528_t:CDS:1</fullName>
    </submittedName>
</protein>
<comment type="caution">
    <text evidence="1">The sequence shown here is derived from an EMBL/GenBank/DDBJ whole genome shotgun (WGS) entry which is preliminary data.</text>
</comment>
<evidence type="ECO:0000313" key="2">
    <source>
        <dbReference type="Proteomes" id="UP000789759"/>
    </source>
</evidence>
<keyword evidence="2" id="KW-1185">Reference proteome</keyword>
<proteinExistence type="predicted"/>
<gene>
    <name evidence="1" type="ORF">CPELLU_LOCUS4680</name>
</gene>
<name>A0A9N9B3J0_9GLOM</name>
<dbReference type="Proteomes" id="UP000789759">
    <property type="component" value="Unassembled WGS sequence"/>
</dbReference>
<dbReference type="PANTHER" id="PTHR35871:SF1">
    <property type="entry name" value="CXC1-LIKE CYSTEINE CLUSTER ASSOCIATED WITH KDZ TRANSPOSASES DOMAIN-CONTAINING PROTEIN"/>
    <property type="match status" value="1"/>
</dbReference>